<name>A0A1H6W972_9BACT</name>
<dbReference type="Proteomes" id="UP000199403">
    <property type="component" value="Unassembled WGS sequence"/>
</dbReference>
<evidence type="ECO:0000313" key="2">
    <source>
        <dbReference type="Proteomes" id="UP000199403"/>
    </source>
</evidence>
<sequence length="107" mass="12533">MEIKKPPVKAVFVRNSKLDNYTDLPPIRRNSTAITARTNKMWINPPTLYTKAPKIHPMTRMMAMIYNNEFIVVLVNIGYEFYSNSTNSCAKKNFTRYPVLVWRAEYP</sequence>
<organism evidence="1 2">
    <name type="scientific">Cyclobacterium xiamenense</name>
    <dbReference type="NCBI Taxonomy" id="1297121"/>
    <lineage>
        <taxon>Bacteria</taxon>
        <taxon>Pseudomonadati</taxon>
        <taxon>Bacteroidota</taxon>
        <taxon>Cytophagia</taxon>
        <taxon>Cytophagales</taxon>
        <taxon>Cyclobacteriaceae</taxon>
        <taxon>Cyclobacterium</taxon>
    </lineage>
</organism>
<dbReference type="EMBL" id="FNZH01000002">
    <property type="protein sequence ID" value="SEJ10597.1"/>
    <property type="molecule type" value="Genomic_DNA"/>
</dbReference>
<gene>
    <name evidence="1" type="ORF">SAMN05192553_102405</name>
</gene>
<keyword evidence="2" id="KW-1185">Reference proteome</keyword>
<dbReference type="STRING" id="1416801.SAMN05192553_102405"/>
<proteinExistence type="predicted"/>
<evidence type="ECO:0000313" key="1">
    <source>
        <dbReference type="EMBL" id="SEJ10597.1"/>
    </source>
</evidence>
<protein>
    <submittedName>
        <fullName evidence="1">Uncharacterized protein</fullName>
    </submittedName>
</protein>
<reference evidence="2" key="1">
    <citation type="submission" date="2016-10" db="EMBL/GenBank/DDBJ databases">
        <authorList>
            <person name="Varghese N."/>
            <person name="Submissions S."/>
        </authorList>
    </citation>
    <scope>NUCLEOTIDE SEQUENCE [LARGE SCALE GENOMIC DNA]</scope>
    <source>
        <strain evidence="2">IBRC-M 10761</strain>
    </source>
</reference>
<accession>A0A1H6W972</accession>
<dbReference type="AlphaFoldDB" id="A0A1H6W972"/>